<organism evidence="2 3">
    <name type="scientific">Capnocytophaga canis</name>
    <dbReference type="NCBI Taxonomy" id="1848903"/>
    <lineage>
        <taxon>Bacteria</taxon>
        <taxon>Pseudomonadati</taxon>
        <taxon>Bacteroidota</taxon>
        <taxon>Flavobacteriia</taxon>
        <taxon>Flavobacteriales</taxon>
        <taxon>Flavobacteriaceae</taxon>
        <taxon>Capnocytophaga</taxon>
    </lineage>
</organism>
<name>A0A3A1YDS9_9FLAO</name>
<sequence>MSMRYLLFLSLLLLFGCQSTSEGNEPNSREFYNTVDISKKEDIQYHSFTLDTLKMNPEGTSYVGKFLMWKDTLYFVDERFSYIFQFTNEGEFIQRHAGKGKGPNEVLNIDYLTFGENEFVTLNGNNNSFDVFDTRFEKKDFMRIDESITRSYEEMLNNPIPSLNDVYEYDYTLPKILKKWGKEHISIIITASHPKFNGYFDSDLYYNQARCFGIVNLKTGKLEKILGRRSPIYLSQQNIPNFDHLNYDTYEESDEVYLNFWADSDIYLYSKQEDKIKGKFGKAGRDMKTDYRRTNTFEDAENNWKSDYATYGYYTFLKYFPEKQLIFRGYSKGKGATNHGLQIYKNHQLIADLDVPKGFEIIGHSNGMFYGVTPQDPDVDFLTVYKIKFSQ</sequence>
<dbReference type="EMBL" id="NSDI01000012">
    <property type="protein sequence ID" value="RIY35399.1"/>
    <property type="molecule type" value="Genomic_DNA"/>
</dbReference>
<feature type="chain" id="PRO_5017315707" description="6-bladed beta-propeller" evidence="1">
    <location>
        <begin position="22"/>
        <end position="391"/>
    </location>
</feature>
<keyword evidence="1" id="KW-0732">Signal</keyword>
<reference evidence="2 3" key="1">
    <citation type="submission" date="2017-08" db="EMBL/GenBank/DDBJ databases">
        <title>Capnocytophaga canis 17-158 assembly.</title>
        <authorList>
            <person name="Gulvik C.A."/>
        </authorList>
    </citation>
    <scope>NUCLEOTIDE SEQUENCE [LARGE SCALE GENOMIC DNA]</scope>
    <source>
        <strain evidence="2 3">17-158</strain>
    </source>
</reference>
<evidence type="ECO:0000313" key="2">
    <source>
        <dbReference type="EMBL" id="RIY35399.1"/>
    </source>
</evidence>
<evidence type="ECO:0000313" key="3">
    <source>
        <dbReference type="Proteomes" id="UP000265497"/>
    </source>
</evidence>
<dbReference type="PROSITE" id="PS51257">
    <property type="entry name" value="PROKAR_LIPOPROTEIN"/>
    <property type="match status" value="1"/>
</dbReference>
<evidence type="ECO:0008006" key="4">
    <source>
        <dbReference type="Google" id="ProtNLM"/>
    </source>
</evidence>
<dbReference type="AlphaFoldDB" id="A0A3A1YDS9"/>
<accession>A0A3A1YDS9</accession>
<gene>
    <name evidence="2" type="ORF">CKY20_10410</name>
</gene>
<comment type="caution">
    <text evidence="2">The sequence shown here is derived from an EMBL/GenBank/DDBJ whole genome shotgun (WGS) entry which is preliminary data.</text>
</comment>
<proteinExistence type="predicted"/>
<feature type="signal peptide" evidence="1">
    <location>
        <begin position="1"/>
        <end position="21"/>
    </location>
</feature>
<evidence type="ECO:0000256" key="1">
    <source>
        <dbReference type="SAM" id="SignalP"/>
    </source>
</evidence>
<protein>
    <recommendedName>
        <fullName evidence="4">6-bladed beta-propeller</fullName>
    </recommendedName>
</protein>
<dbReference type="Proteomes" id="UP000265497">
    <property type="component" value="Unassembled WGS sequence"/>
</dbReference>